<gene>
    <name evidence="1" type="ORF">CP373A1_16205</name>
</gene>
<dbReference type="AlphaFoldDB" id="A0A1B8RKZ8"/>
<sequence length="86" mass="10050">MKVVSKSIDVIACFEKDGGVKPLRFRISEDEEEKVIKINRVVNREIEKLAGNIMEKFVCIASVNGVERIFEIKYELLTKKWILFKF</sequence>
<evidence type="ECO:0000313" key="2">
    <source>
        <dbReference type="Proteomes" id="UP000092714"/>
    </source>
</evidence>
<dbReference type="OrthoDB" id="1707431at2"/>
<accession>A0A1B8RKZ8</accession>
<comment type="caution">
    <text evidence="1">The sequence shown here is derived from an EMBL/GenBank/DDBJ whole genome shotgun (WGS) entry which is preliminary data.</text>
</comment>
<dbReference type="Proteomes" id="UP000092714">
    <property type="component" value="Unassembled WGS sequence"/>
</dbReference>
<dbReference type="RefSeq" id="WP_065254835.1">
    <property type="nucleotide sequence ID" value="NZ_JADPFS010000041.1"/>
</dbReference>
<reference evidence="1 2" key="1">
    <citation type="submission" date="2016-06" db="EMBL/GenBank/DDBJ databases">
        <authorList>
            <person name="Kjaerup R.B."/>
            <person name="Dalgaard T.S."/>
            <person name="Juul-Madsen H.R."/>
        </authorList>
    </citation>
    <scope>NUCLEOTIDE SEQUENCE [LARGE SCALE GENOMIC DNA]</scope>
    <source>
        <strain evidence="1 2">373-A1</strain>
    </source>
</reference>
<keyword evidence="2" id="KW-1185">Reference proteome</keyword>
<evidence type="ECO:0000313" key="1">
    <source>
        <dbReference type="EMBL" id="OBY09466.1"/>
    </source>
</evidence>
<dbReference type="EMBL" id="MAPZ01000033">
    <property type="protein sequence ID" value="OBY09466.1"/>
    <property type="molecule type" value="Genomic_DNA"/>
</dbReference>
<organism evidence="1 2">
    <name type="scientific">Clostridium paraputrificum</name>
    <dbReference type="NCBI Taxonomy" id="29363"/>
    <lineage>
        <taxon>Bacteria</taxon>
        <taxon>Bacillati</taxon>
        <taxon>Bacillota</taxon>
        <taxon>Clostridia</taxon>
        <taxon>Eubacteriales</taxon>
        <taxon>Clostridiaceae</taxon>
        <taxon>Clostridium</taxon>
    </lineage>
</organism>
<proteinExistence type="predicted"/>
<dbReference type="eggNOG" id="ENOG5032Y4P">
    <property type="taxonomic scope" value="Bacteria"/>
</dbReference>
<name>A0A1B8RKZ8_9CLOT</name>
<protein>
    <submittedName>
        <fullName evidence="1">Uncharacterized protein</fullName>
    </submittedName>
</protein>